<evidence type="ECO:0000256" key="8">
    <source>
        <dbReference type="RuleBase" id="RU003800"/>
    </source>
</evidence>
<dbReference type="CDD" id="cd09167">
    <property type="entry name" value="PLDc_EcPPK1_C2_like"/>
    <property type="match status" value="1"/>
</dbReference>
<dbReference type="STRING" id="477680.SAMN05421788_103143"/>
<proteinExistence type="inferred from homology"/>
<evidence type="ECO:0000256" key="6">
    <source>
        <dbReference type="ARBA" id="ARBA00022842"/>
    </source>
</evidence>
<feature type="active site" description="Phosphohistidine intermediate" evidence="7">
    <location>
        <position position="419"/>
    </location>
</feature>
<keyword evidence="1 7" id="KW-0597">Phosphoprotein</keyword>
<dbReference type="OrthoDB" id="9761456at2"/>
<comment type="similarity">
    <text evidence="7 8">Belongs to the polyphosphate kinase 1 (PPK1) family.</text>
</comment>
<dbReference type="NCBIfam" id="NF003917">
    <property type="entry name" value="PRK05443.1-1"/>
    <property type="match status" value="1"/>
</dbReference>
<dbReference type="PROSITE" id="PS50035">
    <property type="entry name" value="PLD"/>
    <property type="match status" value="1"/>
</dbReference>
<keyword evidence="3 7" id="KW-0547">Nucleotide-binding</keyword>
<reference evidence="11" key="1">
    <citation type="submission" date="2017-01" db="EMBL/GenBank/DDBJ databases">
        <authorList>
            <person name="Varghese N."/>
            <person name="Submissions S."/>
        </authorList>
    </citation>
    <scope>NUCLEOTIDE SEQUENCE [LARGE SCALE GENOMIC DNA]</scope>
    <source>
        <strain evidence="11">DSM 21054</strain>
    </source>
</reference>
<feature type="binding site" evidence="7">
    <location>
        <position position="389"/>
    </location>
    <ligand>
        <name>Mg(2+)</name>
        <dbReference type="ChEBI" id="CHEBI:18420"/>
    </ligand>
</feature>
<dbReference type="SUPFAM" id="SSF140356">
    <property type="entry name" value="PPK N-terminal domain-like"/>
    <property type="match status" value="1"/>
</dbReference>
<dbReference type="GO" id="GO:0046872">
    <property type="term" value="F:metal ion binding"/>
    <property type="evidence" value="ECO:0007669"/>
    <property type="project" value="UniProtKB-KW"/>
</dbReference>
<dbReference type="Pfam" id="PF02503">
    <property type="entry name" value="PP_kinase"/>
    <property type="match status" value="1"/>
</dbReference>
<comment type="catalytic activity">
    <reaction evidence="7 8">
        <text>[phosphate](n) + ATP = [phosphate](n+1) + ADP</text>
        <dbReference type="Rhea" id="RHEA:19573"/>
        <dbReference type="Rhea" id="RHEA-COMP:9859"/>
        <dbReference type="Rhea" id="RHEA-COMP:14280"/>
        <dbReference type="ChEBI" id="CHEBI:16838"/>
        <dbReference type="ChEBI" id="CHEBI:30616"/>
        <dbReference type="ChEBI" id="CHEBI:456216"/>
        <dbReference type="EC" id="2.7.4.1"/>
    </reaction>
</comment>
<keyword evidence="11" id="KW-1185">Reference proteome</keyword>
<dbReference type="Gene3D" id="3.30.1840.10">
    <property type="entry name" value="Polyphosphate kinase middle domain"/>
    <property type="match status" value="1"/>
</dbReference>
<keyword evidence="7" id="KW-0479">Metal-binding</keyword>
<dbReference type="GO" id="GO:0006799">
    <property type="term" value="P:polyphosphate biosynthetic process"/>
    <property type="evidence" value="ECO:0007669"/>
    <property type="project" value="UniProtKB-UniRule"/>
</dbReference>
<dbReference type="Pfam" id="PF13090">
    <property type="entry name" value="PP_kinase_C"/>
    <property type="match status" value="1"/>
</dbReference>
<keyword evidence="4 7" id="KW-0418">Kinase</keyword>
<dbReference type="AlphaFoldDB" id="A0A173MK02"/>
<comment type="function">
    <text evidence="7 8">Catalyzes the reversible transfer of the terminal phosphate of ATP to form a long-chain polyphosphate (polyP).</text>
</comment>
<dbReference type="InterPro" id="IPR001736">
    <property type="entry name" value="PLipase_D/transphosphatidylase"/>
</dbReference>
<dbReference type="InterPro" id="IPR041108">
    <property type="entry name" value="PP_kinase_C_1"/>
</dbReference>
<dbReference type="InterPro" id="IPR036830">
    <property type="entry name" value="PP_kinase_middle_dom_sf"/>
</dbReference>
<dbReference type="EC" id="2.7.4.1" evidence="7 8"/>
<dbReference type="InterPro" id="IPR025198">
    <property type="entry name" value="PPK_N_dom"/>
</dbReference>
<evidence type="ECO:0000256" key="4">
    <source>
        <dbReference type="ARBA" id="ARBA00022777"/>
    </source>
</evidence>
<evidence type="ECO:0000256" key="2">
    <source>
        <dbReference type="ARBA" id="ARBA00022679"/>
    </source>
</evidence>
<evidence type="ECO:0000256" key="3">
    <source>
        <dbReference type="ARBA" id="ARBA00022741"/>
    </source>
</evidence>
<dbReference type="GO" id="GO:0009358">
    <property type="term" value="C:polyphosphate kinase complex"/>
    <property type="evidence" value="ECO:0007669"/>
    <property type="project" value="InterPro"/>
</dbReference>
<dbReference type="PIRSF" id="PIRSF015589">
    <property type="entry name" value="PP_kinase"/>
    <property type="match status" value="1"/>
</dbReference>
<dbReference type="HAMAP" id="MF_00347">
    <property type="entry name" value="Polyphosphate_kinase"/>
    <property type="match status" value="1"/>
</dbReference>
<dbReference type="NCBIfam" id="TIGR03705">
    <property type="entry name" value="poly_P_kin"/>
    <property type="match status" value="1"/>
</dbReference>
<dbReference type="EMBL" id="FTOR01000003">
    <property type="protein sequence ID" value="SIT04879.1"/>
    <property type="molecule type" value="Genomic_DNA"/>
</dbReference>
<feature type="binding site" evidence="7">
    <location>
        <position position="580"/>
    </location>
    <ligand>
        <name>ATP</name>
        <dbReference type="ChEBI" id="CHEBI:30616"/>
    </ligand>
</feature>
<accession>A0A173MK02</accession>
<dbReference type="SUPFAM" id="SSF143724">
    <property type="entry name" value="PHP14-like"/>
    <property type="match status" value="1"/>
</dbReference>
<keyword evidence="2 7" id="KW-0808">Transferase</keyword>
<feature type="binding site" evidence="7">
    <location>
        <position position="451"/>
    </location>
    <ligand>
        <name>ATP</name>
        <dbReference type="ChEBI" id="CHEBI:30616"/>
    </ligand>
</feature>
<comment type="PTM">
    <text evidence="7 8">An intermediate of this reaction is the autophosphorylated ppk in which a phosphate is covalently linked to a histidine residue through a N-P bond.</text>
</comment>
<dbReference type="KEGG" id="fln:FLA_3827"/>
<feature type="binding site" evidence="7">
    <location>
        <position position="359"/>
    </location>
    <ligand>
        <name>Mg(2+)</name>
        <dbReference type="ChEBI" id="CHEBI:18420"/>
    </ligand>
</feature>
<dbReference type="InterPro" id="IPR025200">
    <property type="entry name" value="PPK_C_dom2"/>
</dbReference>
<name>A0A173MK02_9BACT</name>
<gene>
    <name evidence="7" type="primary">ppk</name>
    <name evidence="10" type="ORF">SAMN05421788_103143</name>
</gene>
<feature type="binding site" evidence="7">
    <location>
        <position position="552"/>
    </location>
    <ligand>
        <name>ATP</name>
        <dbReference type="ChEBI" id="CHEBI:30616"/>
    </ligand>
</feature>
<dbReference type="PANTHER" id="PTHR30218:SF0">
    <property type="entry name" value="POLYPHOSPHATE KINASE"/>
    <property type="match status" value="1"/>
</dbReference>
<dbReference type="InterPro" id="IPR036832">
    <property type="entry name" value="PPK_N_dom_sf"/>
</dbReference>
<dbReference type="RefSeq" id="WP_076378823.1">
    <property type="nucleotide sequence ID" value="NZ_AP017422.1"/>
</dbReference>
<dbReference type="PANTHER" id="PTHR30218">
    <property type="entry name" value="POLYPHOSPHATE KINASE"/>
    <property type="match status" value="1"/>
</dbReference>
<evidence type="ECO:0000256" key="1">
    <source>
        <dbReference type="ARBA" id="ARBA00022553"/>
    </source>
</evidence>
<comment type="cofactor">
    <cofactor evidence="7">
        <name>Mg(2+)</name>
        <dbReference type="ChEBI" id="CHEBI:18420"/>
    </cofactor>
</comment>
<dbReference type="GO" id="GO:0005524">
    <property type="term" value="F:ATP binding"/>
    <property type="evidence" value="ECO:0007669"/>
    <property type="project" value="UniProtKB-KW"/>
</dbReference>
<dbReference type="Pfam" id="PF17941">
    <property type="entry name" value="PP_kinase_C_1"/>
    <property type="match status" value="1"/>
</dbReference>
<keyword evidence="5 7" id="KW-0067">ATP-binding</keyword>
<evidence type="ECO:0000256" key="5">
    <source>
        <dbReference type="ARBA" id="ARBA00022840"/>
    </source>
</evidence>
<evidence type="ECO:0000313" key="11">
    <source>
        <dbReference type="Proteomes" id="UP000186917"/>
    </source>
</evidence>
<feature type="domain" description="PLD phosphodiesterase" evidence="9">
    <location>
        <begin position="575"/>
        <end position="605"/>
    </location>
</feature>
<dbReference type="SUPFAM" id="SSF56024">
    <property type="entry name" value="Phospholipase D/nuclease"/>
    <property type="match status" value="2"/>
</dbReference>
<keyword evidence="6 7" id="KW-0460">Magnesium</keyword>
<evidence type="ECO:0000259" key="9">
    <source>
        <dbReference type="PROSITE" id="PS50035"/>
    </source>
</evidence>
<dbReference type="Gene3D" id="3.30.870.10">
    <property type="entry name" value="Endonuclease Chain A"/>
    <property type="match status" value="2"/>
</dbReference>
<organism evidence="10 11">
    <name type="scientific">Filimonas lacunae</name>
    <dbReference type="NCBI Taxonomy" id="477680"/>
    <lineage>
        <taxon>Bacteria</taxon>
        <taxon>Pseudomonadati</taxon>
        <taxon>Bacteroidota</taxon>
        <taxon>Chitinophagia</taxon>
        <taxon>Chitinophagales</taxon>
        <taxon>Chitinophagaceae</taxon>
        <taxon>Filimonas</taxon>
    </lineage>
</organism>
<dbReference type="Pfam" id="PF13089">
    <property type="entry name" value="PP_kinase_N"/>
    <property type="match status" value="1"/>
</dbReference>
<evidence type="ECO:0000256" key="7">
    <source>
        <dbReference type="HAMAP-Rule" id="MF_00347"/>
    </source>
</evidence>
<feature type="binding site" evidence="7">
    <location>
        <position position="43"/>
    </location>
    <ligand>
        <name>ATP</name>
        <dbReference type="ChEBI" id="CHEBI:30616"/>
    </ligand>
</feature>
<protein>
    <recommendedName>
        <fullName evidence="7 8">Polyphosphate kinase</fullName>
        <ecNumber evidence="7 8">2.7.4.1</ecNumber>
    </recommendedName>
    <alternativeName>
        <fullName evidence="7">ATP-polyphosphate phosphotransferase</fullName>
    </alternativeName>
    <alternativeName>
        <fullName evidence="7">Polyphosphoric acid kinase</fullName>
    </alternativeName>
</protein>
<evidence type="ECO:0000313" key="10">
    <source>
        <dbReference type="EMBL" id="SIT04879.1"/>
    </source>
</evidence>
<dbReference type="Gene3D" id="1.20.58.310">
    <property type="entry name" value="Polyphosphate kinase N-terminal domain"/>
    <property type="match status" value="1"/>
</dbReference>
<dbReference type="InterPro" id="IPR003414">
    <property type="entry name" value="PP_kinase"/>
</dbReference>
<dbReference type="GO" id="GO:0008976">
    <property type="term" value="F:polyphosphate kinase activity"/>
    <property type="evidence" value="ECO:0007669"/>
    <property type="project" value="UniProtKB-UniRule"/>
</dbReference>
<dbReference type="InterPro" id="IPR024953">
    <property type="entry name" value="PP_kinase_middle"/>
</dbReference>
<sequence>MEEYFFNRDISWLYFNERVLNEAASETVPLLERVKFLSIYSSNLDEFYRVRMPALRALEKVTKEKNTLPYEEAAALINRQQQQYGDILNNSIIPALQQYGYTFINNDALPESVAQNSTQWFYNQVAGFLQPVLLQMGRNDFFPENNQLYQLVVVQYENAAEQLYLVNIPVANVGRFYKASNGEGVYIIFVEDIIRHHLPHVFPGATIHGAWNIKITRDAELDLQDEYGEDLADKMEKQLVKRDYGFATRFLYPPDMPLRHLQYLVQLFNLNKASIVEGGRHHNLRDLDALPVSDKQLTYPSWAPAPDGMHLQNTTLLEAISERDRVIHAPYQSYDSILRFFNEAAMNPDVEEVYTTLYRVASNSRIAQALISAARNGKKVSVLVELKARFDEANNIRWAKKMKAAGVKILYSSNALKVHAKIALVKRKHATLPYLGLLATGNLNETTARFYTDHILLTAHQAMLAEMKQLFTFLTKRKKPEQEDAINFTHLLVAQFNLQRQFLALIDREIANAQQQLPAAITIKMNNLEEAVLIKKLYEASNAGVKITLIVRSICRLVPGIPGMSENITIKRIVDRYLEHGRVFIFHNNGTPEVYMGSADWMNRNIYRRIEVCFPVYDAAIQQQLQQIIALQTSDNVQAVWINSQLQNVPVTAEEPLIRSQEAIYQLLLNTTTL</sequence>
<dbReference type="Proteomes" id="UP000186917">
    <property type="component" value="Unassembled WGS sequence"/>
</dbReference>